<organism evidence="3 4">
    <name type="scientific">Pseudoalteromonas luteoviolacea</name>
    <dbReference type="NCBI Taxonomy" id="43657"/>
    <lineage>
        <taxon>Bacteria</taxon>
        <taxon>Pseudomonadati</taxon>
        <taxon>Pseudomonadota</taxon>
        <taxon>Gammaproteobacteria</taxon>
        <taxon>Alteromonadales</taxon>
        <taxon>Pseudoalteromonadaceae</taxon>
        <taxon>Pseudoalteromonas</taxon>
    </lineage>
</organism>
<evidence type="ECO:0000313" key="3">
    <source>
        <dbReference type="EMBL" id="KID57314.1"/>
    </source>
</evidence>
<feature type="signal peptide" evidence="2">
    <location>
        <begin position="1"/>
        <end position="20"/>
    </location>
</feature>
<sequence length="548" mass="61392">MVMRFAICFILFAVALPALAIDRLTASVDKNPVLVGEYFTLTIEANGKVSGQMPDTSAIAKNFVTGPISTSSRTQIVNGSMSSATSWQMQVMSRSAGEFTLPAFEVSGIKSQPINLRVVARESDDSQQKDIFVTTELAPQSLYVQQAALYTVKLFIGKDLLDAQMSQPTMNEGSITAMGQQEEAYEVVDGRRYRVITRKYLIQPQKSGNFTVEGPIFNGQVREGYRRMAVSAVGESIDVEVKPIPNDYKGAWLPSELVNLAEEWQPEDKQVVVGSPITRTFTLTALGITKEQMPDIDIPSVDGFRIYPDETDRNQMARDGRVISQMVASYALLPQKPGTYTLPEIKLPWFNTVINRIQYATLPARTVEVIADPNQPQTPTVQPQPNVTMQSVAPSNQVEPTIIYRDAKKSWVDWVLTGLGYVLWLITLVVMLLRKSHTPVQASAKDSQNTDNTNAQDKLKQLAKVAKQNEARQFYTLLREYVELAYQQPLKSWTSQQPTEIREEIAKLQASLYSANKKQVDLVTLYNHMCKIKKRSKSDAKNRLETLY</sequence>
<dbReference type="Proteomes" id="UP000031327">
    <property type="component" value="Unassembled WGS sequence"/>
</dbReference>
<keyword evidence="2" id="KW-0732">Signal</keyword>
<evidence type="ECO:0000256" key="1">
    <source>
        <dbReference type="SAM" id="Phobius"/>
    </source>
</evidence>
<name>A0A0C1MJV9_9GAMM</name>
<feature type="transmembrane region" description="Helical" evidence="1">
    <location>
        <begin position="411"/>
        <end position="433"/>
    </location>
</feature>
<feature type="chain" id="PRO_5005171651" evidence="2">
    <location>
        <begin position="21"/>
        <end position="548"/>
    </location>
</feature>
<proteinExistence type="predicted"/>
<dbReference type="AlphaFoldDB" id="A0A0C1MJV9"/>
<dbReference type="EMBL" id="JWIC01000005">
    <property type="protein sequence ID" value="KID57314.1"/>
    <property type="molecule type" value="Genomic_DNA"/>
</dbReference>
<dbReference type="OrthoDB" id="5293418at2"/>
<reference evidence="3 4" key="1">
    <citation type="submission" date="2014-12" db="EMBL/GenBank/DDBJ databases">
        <title>Draft Genome Sequence of Pseudoalteromonas luteoviolacea HI1.</title>
        <authorList>
            <person name="Asahina A.Y."/>
            <person name="Hadfield M.G."/>
        </authorList>
    </citation>
    <scope>NUCLEOTIDE SEQUENCE [LARGE SCALE GENOMIC DNA]</scope>
    <source>
        <strain evidence="3 4">HI1</strain>
    </source>
</reference>
<evidence type="ECO:0000256" key="2">
    <source>
        <dbReference type="SAM" id="SignalP"/>
    </source>
</evidence>
<comment type="caution">
    <text evidence="3">The sequence shown here is derived from an EMBL/GenBank/DDBJ whole genome shotgun (WGS) entry which is preliminary data.</text>
</comment>
<protein>
    <submittedName>
        <fullName evidence="3">Protein BatD</fullName>
    </submittedName>
</protein>
<evidence type="ECO:0000313" key="4">
    <source>
        <dbReference type="Proteomes" id="UP000031327"/>
    </source>
</evidence>
<accession>A0A0C1MJV9</accession>
<keyword evidence="1" id="KW-1133">Transmembrane helix</keyword>
<dbReference type="InterPro" id="IPR025738">
    <property type="entry name" value="BatD"/>
</dbReference>
<dbReference type="Pfam" id="PF13584">
    <property type="entry name" value="BatD"/>
    <property type="match status" value="2"/>
</dbReference>
<keyword evidence="1" id="KW-0812">Transmembrane</keyword>
<dbReference type="RefSeq" id="WP_039609087.1">
    <property type="nucleotide sequence ID" value="NZ_JWIC01000005.1"/>
</dbReference>
<gene>
    <name evidence="3" type="ORF">JF50_08830</name>
</gene>
<dbReference type="PANTHER" id="PTHR40940:SF1">
    <property type="entry name" value="PROTEIN BATD"/>
    <property type="match status" value="1"/>
</dbReference>
<dbReference type="PANTHER" id="PTHR40940">
    <property type="entry name" value="PROTEIN BATD-RELATED"/>
    <property type="match status" value="1"/>
</dbReference>
<keyword evidence="1" id="KW-0472">Membrane</keyword>